<sequence>MIAKSLPLKMMTYPICHECVNLEIMPREGPSYYSRTEVRDGYGPWMIVQPRRRRNMGNTWRSEAPIPYGNNSFTRRHRSTDRQDRGYGRRCSNSAMRGREPIRRMWAWKNSVEGQQANRGSNRAHTNEGIQIMGQSQSGGGRSGVVTTEVVDASTREYQFDDPTILH</sequence>
<gene>
    <name evidence="2" type="ORF">HPP92_012796</name>
</gene>
<organism evidence="2 3">
    <name type="scientific">Vanilla planifolia</name>
    <name type="common">Vanilla</name>
    <dbReference type="NCBI Taxonomy" id="51239"/>
    <lineage>
        <taxon>Eukaryota</taxon>
        <taxon>Viridiplantae</taxon>
        <taxon>Streptophyta</taxon>
        <taxon>Embryophyta</taxon>
        <taxon>Tracheophyta</taxon>
        <taxon>Spermatophyta</taxon>
        <taxon>Magnoliopsida</taxon>
        <taxon>Liliopsida</taxon>
        <taxon>Asparagales</taxon>
        <taxon>Orchidaceae</taxon>
        <taxon>Vanilloideae</taxon>
        <taxon>Vanilleae</taxon>
        <taxon>Vanilla</taxon>
    </lineage>
</organism>
<protein>
    <submittedName>
        <fullName evidence="2">Uncharacterized protein</fullName>
    </submittedName>
</protein>
<evidence type="ECO:0000313" key="2">
    <source>
        <dbReference type="EMBL" id="KAG0478077.1"/>
    </source>
</evidence>
<evidence type="ECO:0000313" key="3">
    <source>
        <dbReference type="Proteomes" id="UP000639772"/>
    </source>
</evidence>
<accession>A0A835R296</accession>
<comment type="caution">
    <text evidence="2">The sequence shown here is derived from an EMBL/GenBank/DDBJ whole genome shotgun (WGS) entry which is preliminary data.</text>
</comment>
<dbReference type="Proteomes" id="UP000639772">
    <property type="component" value="Chromosome 6"/>
</dbReference>
<evidence type="ECO:0000256" key="1">
    <source>
        <dbReference type="SAM" id="MobiDB-lite"/>
    </source>
</evidence>
<name>A0A835R296_VANPL</name>
<dbReference type="AlphaFoldDB" id="A0A835R296"/>
<dbReference type="EMBL" id="JADCNM010000006">
    <property type="protein sequence ID" value="KAG0478077.1"/>
    <property type="molecule type" value="Genomic_DNA"/>
</dbReference>
<reference evidence="2 3" key="1">
    <citation type="journal article" date="2020" name="Nat. Food">
        <title>A phased Vanilla planifolia genome enables genetic improvement of flavour and production.</title>
        <authorList>
            <person name="Hasing T."/>
            <person name="Tang H."/>
            <person name="Brym M."/>
            <person name="Khazi F."/>
            <person name="Huang T."/>
            <person name="Chambers A.H."/>
        </authorList>
    </citation>
    <scope>NUCLEOTIDE SEQUENCE [LARGE SCALE GENOMIC DNA]</scope>
    <source>
        <tissue evidence="2">Leaf</tissue>
    </source>
</reference>
<feature type="region of interest" description="Disordered" evidence="1">
    <location>
        <begin position="59"/>
        <end position="94"/>
    </location>
</feature>
<proteinExistence type="predicted"/>